<name>A0ABW6AUG0_9BACT</name>
<evidence type="ECO:0000313" key="1">
    <source>
        <dbReference type="EMBL" id="MFD2938234.1"/>
    </source>
</evidence>
<evidence type="ECO:0000313" key="2">
    <source>
        <dbReference type="Proteomes" id="UP001597512"/>
    </source>
</evidence>
<organism evidence="1 2">
    <name type="scientific">Spirosoma flavum</name>
    <dbReference type="NCBI Taxonomy" id="2048557"/>
    <lineage>
        <taxon>Bacteria</taxon>
        <taxon>Pseudomonadati</taxon>
        <taxon>Bacteroidota</taxon>
        <taxon>Cytophagia</taxon>
        <taxon>Cytophagales</taxon>
        <taxon>Cytophagaceae</taxon>
        <taxon>Spirosoma</taxon>
    </lineage>
</organism>
<reference evidence="2" key="1">
    <citation type="journal article" date="2019" name="Int. J. Syst. Evol. Microbiol.">
        <title>The Global Catalogue of Microorganisms (GCM) 10K type strain sequencing project: providing services to taxonomists for standard genome sequencing and annotation.</title>
        <authorList>
            <consortium name="The Broad Institute Genomics Platform"/>
            <consortium name="The Broad Institute Genome Sequencing Center for Infectious Disease"/>
            <person name="Wu L."/>
            <person name="Ma J."/>
        </authorList>
    </citation>
    <scope>NUCLEOTIDE SEQUENCE [LARGE SCALE GENOMIC DNA]</scope>
    <source>
        <strain evidence="2">KCTC 52490</strain>
    </source>
</reference>
<dbReference type="RefSeq" id="WP_381508983.1">
    <property type="nucleotide sequence ID" value="NZ_JBHUOM010000049.1"/>
</dbReference>
<protein>
    <submittedName>
        <fullName evidence="1">Uncharacterized protein</fullName>
    </submittedName>
</protein>
<dbReference type="EMBL" id="JBHUOM010000049">
    <property type="protein sequence ID" value="MFD2938234.1"/>
    <property type="molecule type" value="Genomic_DNA"/>
</dbReference>
<accession>A0ABW6AUG0</accession>
<comment type="caution">
    <text evidence="1">The sequence shown here is derived from an EMBL/GenBank/DDBJ whole genome shotgun (WGS) entry which is preliminary data.</text>
</comment>
<sequence length="98" mass="10870">MLQATPGAPPIIDDQLCVVYQADTGAIVHIHRVTTYQGGQHPSEEAIRSRAIAHLHAFQQERVSSSLKTVLLPPEQIKLGVYYKIDVETVQPVVTDRK</sequence>
<proteinExistence type="predicted"/>
<dbReference type="Proteomes" id="UP001597512">
    <property type="component" value="Unassembled WGS sequence"/>
</dbReference>
<keyword evidence="2" id="KW-1185">Reference proteome</keyword>
<gene>
    <name evidence="1" type="ORF">ACFS25_31010</name>
</gene>